<sequence length="366" mass="40488">MPWSLLLGLVPRKVWLWLIGILVALFLLQVLLYASVITGVIGYQKSSSSEDVRSVDVVNGTAQVSPALEEYRPLFEEYAEQYRVSKYVELLLAKTMQESGGRVDDVMQASESLGLPPNTIEDPERSIKVGIRYFSEMLEKAGGDIKLTLQAYNFGGGFIDYANEHNNGEYSKELAIEFSRTKYQELKHTGMYSCIRPESAETGACYGDIGYVEAVLSYLKGGIIEADLQPTGEWVMPIEGALTQTSDYGMRSDPFDGTPDMHRGIDFACTNAVTPIQSVDNGQVVEVVRKNSGYGNNVLVKHEEELYSHYAHLYAISVQNGEMIQKGSEVGKCGTTGNSTGPHLHFEVMTKNQYRSDVDPAPYLGL</sequence>
<dbReference type="Gene3D" id="2.70.70.10">
    <property type="entry name" value="Glucose Permease (Domain IIA)"/>
    <property type="match status" value="1"/>
</dbReference>
<dbReference type="CDD" id="cd12797">
    <property type="entry name" value="M23_peptidase"/>
    <property type="match status" value="1"/>
</dbReference>
<dbReference type="InterPro" id="IPR011055">
    <property type="entry name" value="Dup_hybrid_motif"/>
</dbReference>
<feature type="domain" description="M23ase beta-sheet core" evidence="2">
    <location>
        <begin position="261"/>
        <end position="353"/>
    </location>
</feature>
<dbReference type="InterPro" id="IPR016047">
    <property type="entry name" value="M23ase_b-sheet_dom"/>
</dbReference>
<evidence type="ECO:0000256" key="1">
    <source>
        <dbReference type="SAM" id="Phobius"/>
    </source>
</evidence>
<evidence type="ECO:0000313" key="4">
    <source>
        <dbReference type="EMBL" id="SFF88572.1"/>
    </source>
</evidence>
<dbReference type="InterPro" id="IPR050570">
    <property type="entry name" value="Cell_wall_metabolism_enzyme"/>
</dbReference>
<dbReference type="EMBL" id="FOOG01000012">
    <property type="protein sequence ID" value="SFF88572.1"/>
    <property type="molecule type" value="Genomic_DNA"/>
</dbReference>
<dbReference type="Proteomes" id="UP000198897">
    <property type="component" value="Unassembled WGS sequence"/>
</dbReference>
<name>A0A1I2MAV7_9BACI</name>
<dbReference type="PANTHER" id="PTHR21666:SF270">
    <property type="entry name" value="MUREIN HYDROLASE ACTIVATOR ENVC"/>
    <property type="match status" value="1"/>
</dbReference>
<dbReference type="InterPro" id="IPR047194">
    <property type="entry name" value="CwlT-like_lysozyme"/>
</dbReference>
<dbReference type="SUPFAM" id="SSF51261">
    <property type="entry name" value="Duplicated hybrid motif"/>
    <property type="match status" value="1"/>
</dbReference>
<keyword evidence="1" id="KW-1133">Transmembrane helix</keyword>
<dbReference type="PANTHER" id="PTHR21666">
    <property type="entry name" value="PEPTIDASE-RELATED"/>
    <property type="match status" value="1"/>
</dbReference>
<evidence type="ECO:0000259" key="2">
    <source>
        <dbReference type="Pfam" id="PF01551"/>
    </source>
</evidence>
<dbReference type="Pfam" id="PF13702">
    <property type="entry name" value="Lysozyme_like"/>
    <property type="match status" value="1"/>
</dbReference>
<keyword evidence="5" id="KW-1185">Reference proteome</keyword>
<dbReference type="AlphaFoldDB" id="A0A1I2MAV7"/>
<dbReference type="Gene3D" id="1.10.530.10">
    <property type="match status" value="1"/>
</dbReference>
<dbReference type="RefSeq" id="WP_089751702.1">
    <property type="nucleotide sequence ID" value="NZ_FOOG01000012.1"/>
</dbReference>
<accession>A0A1I2MAV7</accession>
<dbReference type="CDD" id="cd16891">
    <property type="entry name" value="CwlT-like"/>
    <property type="match status" value="1"/>
</dbReference>
<dbReference type="SUPFAM" id="SSF53955">
    <property type="entry name" value="Lysozyme-like"/>
    <property type="match status" value="1"/>
</dbReference>
<reference evidence="5" key="1">
    <citation type="submission" date="2016-10" db="EMBL/GenBank/DDBJ databases">
        <authorList>
            <person name="Varghese N."/>
            <person name="Submissions S."/>
        </authorList>
    </citation>
    <scope>NUCLEOTIDE SEQUENCE [LARGE SCALE GENOMIC DNA]</scope>
    <source>
        <strain evidence="5">FP5</strain>
    </source>
</reference>
<evidence type="ECO:0000259" key="3">
    <source>
        <dbReference type="Pfam" id="PF13702"/>
    </source>
</evidence>
<organism evidence="4 5">
    <name type="scientific">Halobacillus alkaliphilus</name>
    <dbReference type="NCBI Taxonomy" id="396056"/>
    <lineage>
        <taxon>Bacteria</taxon>
        <taxon>Bacillati</taxon>
        <taxon>Bacillota</taxon>
        <taxon>Bacilli</taxon>
        <taxon>Bacillales</taxon>
        <taxon>Bacillaceae</taxon>
        <taxon>Halobacillus</taxon>
    </lineage>
</organism>
<keyword evidence="1" id="KW-0472">Membrane</keyword>
<dbReference type="GO" id="GO:0004222">
    <property type="term" value="F:metalloendopeptidase activity"/>
    <property type="evidence" value="ECO:0007669"/>
    <property type="project" value="TreeGrafter"/>
</dbReference>
<gene>
    <name evidence="4" type="ORF">SAMN05216353_11238</name>
</gene>
<protein>
    <submittedName>
        <fullName evidence="4">Peptidase family M23</fullName>
    </submittedName>
</protein>
<feature type="transmembrane region" description="Helical" evidence="1">
    <location>
        <begin position="15"/>
        <end position="43"/>
    </location>
</feature>
<keyword evidence="1" id="KW-0812">Transmembrane</keyword>
<proteinExistence type="predicted"/>
<dbReference type="Pfam" id="PF01551">
    <property type="entry name" value="Peptidase_M23"/>
    <property type="match status" value="1"/>
</dbReference>
<evidence type="ECO:0000313" key="5">
    <source>
        <dbReference type="Proteomes" id="UP000198897"/>
    </source>
</evidence>
<dbReference type="InterPro" id="IPR023346">
    <property type="entry name" value="Lysozyme-like_dom_sf"/>
</dbReference>
<dbReference type="OrthoDB" id="9813368at2"/>
<feature type="domain" description="CwlT-like lysozyme" evidence="3">
    <location>
        <begin position="68"/>
        <end position="218"/>
    </location>
</feature>